<reference evidence="1 2" key="1">
    <citation type="submission" date="2020-12" db="EMBL/GenBank/DDBJ databases">
        <title>Oil enriched cultivation method for isolating marine PHA-producing bacteria.</title>
        <authorList>
            <person name="Zheng W."/>
            <person name="Yu S."/>
            <person name="Huang Y."/>
        </authorList>
    </citation>
    <scope>NUCLEOTIDE SEQUENCE [LARGE SCALE GENOMIC DNA]</scope>
    <source>
        <strain evidence="1 2">SN0-2</strain>
    </source>
</reference>
<proteinExistence type="predicted"/>
<dbReference type="Proteomes" id="UP000664293">
    <property type="component" value="Unassembled WGS sequence"/>
</dbReference>
<sequence>MTSTNFRKVEQIKAVVALWHIQHQQLLDLIEEFSDKLLPIYSEELFSRPEPTLMKMENFLSLGIPKENINAIRRSSIYQRDSKDTQKTYNPALRSERYHSIFGEHRTEIAEAKECFDQLSGEKDADQRIMRELETLQY</sequence>
<dbReference type="Gene3D" id="3.40.50.300">
    <property type="entry name" value="P-loop containing nucleotide triphosphate hydrolases"/>
    <property type="match status" value="1"/>
</dbReference>
<dbReference type="InterPro" id="IPR027417">
    <property type="entry name" value="P-loop_NTPase"/>
</dbReference>
<keyword evidence="2" id="KW-1185">Reference proteome</keyword>
<protein>
    <recommendedName>
        <fullName evidence="3">Sulfotransferase domain-containing protein</fullName>
    </recommendedName>
</protein>
<comment type="caution">
    <text evidence="1">The sequence shown here is derived from an EMBL/GenBank/DDBJ whole genome shotgun (WGS) entry which is preliminary data.</text>
</comment>
<name>A0ABS3E5N8_9GAMM</name>
<evidence type="ECO:0000313" key="1">
    <source>
        <dbReference type="EMBL" id="MBN8430628.1"/>
    </source>
</evidence>
<gene>
    <name evidence="1" type="ORF">JF535_07170</name>
</gene>
<evidence type="ECO:0008006" key="3">
    <source>
        <dbReference type="Google" id="ProtNLM"/>
    </source>
</evidence>
<dbReference type="EMBL" id="JAEKJR010000002">
    <property type="protein sequence ID" value="MBN8430628.1"/>
    <property type="molecule type" value="Genomic_DNA"/>
</dbReference>
<evidence type="ECO:0000313" key="2">
    <source>
        <dbReference type="Proteomes" id="UP000664293"/>
    </source>
</evidence>
<dbReference type="RefSeq" id="WP_207000722.1">
    <property type="nucleotide sequence ID" value="NZ_JAEKJR010000002.1"/>
</dbReference>
<organism evidence="1 2">
    <name type="scientific">Microbulbifer salipaludis</name>
    <dbReference type="NCBI Taxonomy" id="187980"/>
    <lineage>
        <taxon>Bacteria</taxon>
        <taxon>Pseudomonadati</taxon>
        <taxon>Pseudomonadota</taxon>
        <taxon>Gammaproteobacteria</taxon>
        <taxon>Cellvibrionales</taxon>
        <taxon>Microbulbiferaceae</taxon>
        <taxon>Microbulbifer</taxon>
    </lineage>
</organism>
<accession>A0ABS3E5N8</accession>
<dbReference type="SUPFAM" id="SSF52540">
    <property type="entry name" value="P-loop containing nucleoside triphosphate hydrolases"/>
    <property type="match status" value="1"/>
</dbReference>